<dbReference type="PROSITE" id="PS51737">
    <property type="entry name" value="RECOMBINASE_DNA_BIND"/>
    <property type="match status" value="1"/>
</dbReference>
<dbReference type="EMBL" id="FPJG01000006">
    <property type="protein sequence ID" value="SFW63089.1"/>
    <property type="molecule type" value="Genomic_DNA"/>
</dbReference>
<evidence type="ECO:0000256" key="2">
    <source>
        <dbReference type="ARBA" id="ARBA00023172"/>
    </source>
</evidence>
<dbReference type="Gene3D" id="3.90.1750.20">
    <property type="entry name" value="Putative Large Serine Recombinase, Chain B, Domain 2"/>
    <property type="match status" value="1"/>
</dbReference>
<organism evidence="6 7">
    <name type="scientific">Amycolatopsis australiensis</name>
    <dbReference type="NCBI Taxonomy" id="546364"/>
    <lineage>
        <taxon>Bacteria</taxon>
        <taxon>Bacillati</taxon>
        <taxon>Actinomycetota</taxon>
        <taxon>Actinomycetes</taxon>
        <taxon>Pseudonocardiales</taxon>
        <taxon>Pseudonocardiaceae</taxon>
        <taxon>Amycolatopsis</taxon>
    </lineage>
</organism>
<proteinExistence type="predicted"/>
<evidence type="ECO:0000256" key="4">
    <source>
        <dbReference type="SAM" id="MobiDB-lite"/>
    </source>
</evidence>
<feature type="coiled-coil region" evidence="3">
    <location>
        <begin position="364"/>
        <end position="391"/>
    </location>
</feature>
<dbReference type="Pfam" id="PF13408">
    <property type="entry name" value="Zn_ribbon_recom"/>
    <property type="match status" value="1"/>
</dbReference>
<protein>
    <submittedName>
        <fullName evidence="6">Recombinase zinc beta ribbon domain-containing protein</fullName>
    </submittedName>
</protein>
<feature type="domain" description="Recombinase" evidence="5">
    <location>
        <begin position="167"/>
        <end position="278"/>
    </location>
</feature>
<dbReference type="CDD" id="cd00338">
    <property type="entry name" value="Ser_Recombinase"/>
    <property type="match status" value="1"/>
</dbReference>
<dbReference type="Pfam" id="PF00239">
    <property type="entry name" value="Resolvase"/>
    <property type="match status" value="1"/>
</dbReference>
<dbReference type="PANTHER" id="PTHR30461">
    <property type="entry name" value="DNA-INVERTASE FROM LAMBDOID PROPHAGE"/>
    <property type="match status" value="1"/>
</dbReference>
<feature type="region of interest" description="Disordered" evidence="4">
    <location>
        <begin position="148"/>
        <end position="178"/>
    </location>
</feature>
<dbReference type="InterPro" id="IPR050639">
    <property type="entry name" value="SSR_resolvase"/>
</dbReference>
<dbReference type="GO" id="GO:0000150">
    <property type="term" value="F:DNA strand exchange activity"/>
    <property type="evidence" value="ECO:0007669"/>
    <property type="project" value="InterPro"/>
</dbReference>
<name>A0A1K1QTT4_9PSEU</name>
<evidence type="ECO:0000313" key="6">
    <source>
        <dbReference type="EMBL" id="SFW63089.1"/>
    </source>
</evidence>
<evidence type="ECO:0000256" key="1">
    <source>
        <dbReference type="ARBA" id="ARBA00023125"/>
    </source>
</evidence>
<keyword evidence="7" id="KW-1185">Reference proteome</keyword>
<dbReference type="InterPro" id="IPR038109">
    <property type="entry name" value="DNA_bind_recomb_sf"/>
</dbReference>
<evidence type="ECO:0000259" key="5">
    <source>
        <dbReference type="PROSITE" id="PS51737"/>
    </source>
</evidence>
<keyword evidence="3" id="KW-0175">Coiled coil</keyword>
<dbReference type="InterPro" id="IPR036162">
    <property type="entry name" value="Resolvase-like_N_sf"/>
</dbReference>
<gene>
    <name evidence="6" type="ORF">SAMN04489730_2211</name>
</gene>
<dbReference type="Proteomes" id="UP000182740">
    <property type="component" value="Unassembled WGS sequence"/>
</dbReference>
<dbReference type="SMART" id="SM00857">
    <property type="entry name" value="Resolvase"/>
    <property type="match status" value="1"/>
</dbReference>
<keyword evidence="1" id="KW-0238">DNA-binding</keyword>
<dbReference type="STRING" id="546364.SAMN04489730_2211"/>
<sequence>MLDSYGRLSKVPETGELEKVEDQHADNRKVIERVGGVLGLELSDGLSAWTRGVRRKDWERLLARVESGESDGCVVWHTDRLFRQPRDLETLIDLAEHGYKVYSAHGERDLANPDDRFILRIEVAHAARSSDDTSRRLKRRFETFRAQGRSTGGPRRFGFPGKDQTWTPGDGETDADRPEVSAELVERERQALRDGAKLLLSEDGSMGKVVAQWNAAGIRTAAGREWVHASASATFQRASLGGYVVHDGAIVGRLEGEPILDQRTYDRIQALFAGRKRGRVAGLGHIGTGILRCGVCGRKLTARTDKSKTYKQDGAPRAVYFCAKQRRGCGKVFIDQRAVDAELLTFTVERLSDERHAAQVTALRSQVAERLKELDAEIKEIKALQAGLSDRVGHRKMSLDEFDIANEPLATDLARLSAEQKTLEAEVPQGPTEAASEASLVADWEDGDLAEKRAMLTRAIGSDRLCALPGVRTGKRVFDRTRLKPFTSKQFAKLVADWNATQA</sequence>
<reference evidence="7" key="1">
    <citation type="submission" date="2016-11" db="EMBL/GenBank/DDBJ databases">
        <authorList>
            <person name="Varghese N."/>
            <person name="Submissions S."/>
        </authorList>
    </citation>
    <scope>NUCLEOTIDE SEQUENCE [LARGE SCALE GENOMIC DNA]</scope>
    <source>
        <strain evidence="7">DSM 44671</strain>
    </source>
</reference>
<dbReference type="GO" id="GO:0003677">
    <property type="term" value="F:DNA binding"/>
    <property type="evidence" value="ECO:0007669"/>
    <property type="project" value="UniProtKB-KW"/>
</dbReference>
<dbReference type="InterPro" id="IPR025827">
    <property type="entry name" value="Zn_ribbon_recom_dom"/>
</dbReference>
<dbReference type="InterPro" id="IPR011109">
    <property type="entry name" value="DNA_bind_recombinase_dom"/>
</dbReference>
<evidence type="ECO:0000256" key="3">
    <source>
        <dbReference type="SAM" id="Coils"/>
    </source>
</evidence>
<dbReference type="Gene3D" id="3.40.50.1390">
    <property type="entry name" value="Resolvase, N-terminal catalytic domain"/>
    <property type="match status" value="1"/>
</dbReference>
<dbReference type="SUPFAM" id="SSF53041">
    <property type="entry name" value="Resolvase-like"/>
    <property type="match status" value="1"/>
</dbReference>
<dbReference type="AlphaFoldDB" id="A0A1K1QTT4"/>
<evidence type="ECO:0000313" key="7">
    <source>
        <dbReference type="Proteomes" id="UP000182740"/>
    </source>
</evidence>
<dbReference type="InterPro" id="IPR006119">
    <property type="entry name" value="Resolv_N"/>
</dbReference>
<accession>A0A1K1QTT4</accession>
<keyword evidence="2" id="KW-0233">DNA recombination</keyword>
<dbReference type="PANTHER" id="PTHR30461:SF2">
    <property type="entry name" value="SERINE RECOMBINASE PINE-RELATED"/>
    <property type="match status" value="1"/>
</dbReference>